<dbReference type="InterPro" id="IPR008635">
    <property type="entry name" value="Coiled_stalk_dom"/>
</dbReference>
<dbReference type="InterPro" id="IPR045584">
    <property type="entry name" value="Pilin-like"/>
</dbReference>
<dbReference type="OrthoDB" id="2216692at2"/>
<organism evidence="14 15">
    <name type="scientific">Mitsuokella multacida</name>
    <dbReference type="NCBI Taxonomy" id="52226"/>
    <lineage>
        <taxon>Bacteria</taxon>
        <taxon>Bacillati</taxon>
        <taxon>Bacillota</taxon>
        <taxon>Negativicutes</taxon>
        <taxon>Selenomonadales</taxon>
        <taxon>Selenomonadaceae</taxon>
        <taxon>Mitsuokella</taxon>
    </lineage>
</organism>
<evidence type="ECO:0000256" key="2">
    <source>
        <dbReference type="ARBA" id="ARBA00004442"/>
    </source>
</evidence>
<protein>
    <recommendedName>
        <fullName evidence="13">SLH domain-containing protein</fullName>
    </recommendedName>
</protein>
<keyword evidence="9" id="KW-0472">Membrane</keyword>
<dbReference type="CDD" id="cd12820">
    <property type="entry name" value="LbR_YadA-like"/>
    <property type="match status" value="2"/>
</dbReference>
<accession>A0A414NZP0</accession>
<evidence type="ECO:0000256" key="11">
    <source>
        <dbReference type="SAM" id="Coils"/>
    </source>
</evidence>
<dbReference type="SUPFAM" id="SSF101967">
    <property type="entry name" value="Adhesin YadA, collagen-binding domain"/>
    <property type="match status" value="10"/>
</dbReference>
<comment type="caution">
    <text evidence="14">The sequence shown here is derived from an EMBL/GenBank/DDBJ whole genome shotgun (WGS) entry which is preliminary data.</text>
</comment>
<evidence type="ECO:0000313" key="15">
    <source>
        <dbReference type="Proteomes" id="UP000283442"/>
    </source>
</evidence>
<dbReference type="Gene3D" id="3.90.1780.10">
    <property type="entry name" value="Trimeric adhesin"/>
    <property type="match status" value="2"/>
</dbReference>
<evidence type="ECO:0000256" key="4">
    <source>
        <dbReference type="ARBA" id="ARBA00022448"/>
    </source>
</evidence>
<keyword evidence="7" id="KW-0732">Signal</keyword>
<dbReference type="GO" id="GO:0015031">
    <property type="term" value="P:protein transport"/>
    <property type="evidence" value="ECO:0007669"/>
    <property type="project" value="UniProtKB-KW"/>
</dbReference>
<proteinExistence type="inferred from homology"/>
<dbReference type="Pfam" id="PF05658">
    <property type="entry name" value="YadA_head"/>
    <property type="match status" value="9"/>
</dbReference>
<dbReference type="InterPro" id="IPR011049">
    <property type="entry name" value="Serralysin-like_metalloprot_C"/>
</dbReference>
<comment type="similarity">
    <text evidence="3">Belongs to the autotransporter-2 (AT-2) (TC 1.B.40) family.</text>
</comment>
<keyword evidence="10" id="KW-0998">Cell outer membrane</keyword>
<keyword evidence="8" id="KW-0653">Protein transport</keyword>
<gene>
    <name evidence="14" type="ORF">DW674_00345</name>
</gene>
<dbReference type="PROSITE" id="PS51272">
    <property type="entry name" value="SLH"/>
    <property type="match status" value="1"/>
</dbReference>
<dbReference type="Proteomes" id="UP000283442">
    <property type="component" value="Unassembled WGS sequence"/>
</dbReference>
<evidence type="ECO:0000256" key="6">
    <source>
        <dbReference type="ARBA" id="ARBA00022692"/>
    </source>
</evidence>
<keyword evidence="5" id="KW-1134">Transmembrane beta strand</keyword>
<feature type="coiled-coil region" evidence="11">
    <location>
        <begin position="2919"/>
        <end position="2946"/>
    </location>
</feature>
<keyword evidence="11" id="KW-0175">Coiled coil</keyword>
<dbReference type="Gene3D" id="6.20.50.100">
    <property type="match status" value="1"/>
</dbReference>
<sequence length="3901" mass="395611">MYTELRSGMTSANTIAAGNTVAANLSALDQAISTETTARTNADTALSDRIGTLDASGKYIQKDASISSNLSTLDTQVKSNANAIQTNASNISTNTTNISANKTAIDELKTSTTTNLATKADVNASNLKSLSDADLTAWGTALGKGTIAAGSKQLVTGETIYNELKPTGTVYYIGSAKTTAARLTTLDNTLKTFADQLGVDLSNNTNLANQLYKYFKVNPKVTTDTTTTYEPDAAANGTKSVAIGPSAQAGEKTTDTTTSTTTVTGGTSSTAIGDSAVSNGDTSVALGAKAQVLNTTDQSGKTTATISGSTAIGSSAKVDGATDATAIGTSAQVNETATGGIAFGKNAVTGEDKGTVTVGDVTANVAAVGGEDSVALGTSTKASGNTALALGKGAQVNNYTIQSGTTVTKTVNSGSTAIGNGAVVTGANNAVALGTSATVTGTGTNSDDSMAIGKSASVATAKDAIAFGTSAAVASGADNAIAVGNTAKANTSNTTAIGYNASATGAGAVAIGENTTTETEGGITIGSGTKVSGKSIVIGYATDYNGDVVNTESQNTDAIAIGNGAQANANDSVSIGHQAGKGTTEGRTSGYGSLIAIGTNAGNNVKGMQNVALGSGAGSNVKSSYNVAIGSNAGAGINYAAATDANPQNGYNVSIGYEANYQSADDNAKNIAESIAIGHSANAVSNATALGYKATASGDKSMAFGYNATAADTDSIAIGDKASAGGGNIAIGHGSQAPSVTTYTSSYLTNNTTLNGYISLGGKTTATSNDRILRRITNVADGSDDQDAVTVAQLKQAYTNLEGTIKTTDTKISDTYTQKAIDSKIATVESKITASKTKYFSINTSSDTLTGNADSDGASTTGAADAMAIGPNASATNSKAVAIGNNVTATGKGSIALGTADNPATSTTVTEGGNTSANPHVTSAEGANSVAIGTSAIAQTDNSVALGTRASVYTSDVTDKATGTTTKVGQQSIAIGYQSETRNTDAISIGSNAKAYSNGSTAVGNGAFAKGADAIVLGTSSTANGASSGILGKSNTVNGSNTYAVGSENNVNGNWGAVTYSGFYGSKNIVNPVSDTSGNTKHGMDSLSVTGNSNTISQGSYSDTVQNISILGNGNNVNGNNVTGANIDEANAGTTANITIIGGDNKVTGRDGAGSDYMGKTWNQLTRTSIIGYGNIVNQAQSTISLANTQILGNDVTATLGNSVYLGTGAAAKTANLADATTLTDAEQAAVDALDTTGMTDAEKATAQANAKATARYATNLKAMKASGTTAGLQTLNTDTTYDDGTSYTYAGSTPAGAITVGSAGSERRIQNVAAGLVSATSTDAVNGSQLYALTRQLRFGGDNSSFGTTTADDKNVVARGSNETLNIIGGEKDATKLTDNNIGVMADSTNNSLSVKLASDLKKLNTASLGTGSGDSYKETIKLDGTGANGGQMTLAGADGTVKTTLDTTGLTIANGPKFTSNGIDAANQQIHRVTAGTDNTDAANVGQVNAAAAEATTEVKAGTNASLGTVETSATDKHKIYTVNVDNLAVKANGTGTTTVALANGINFKNGTNTTSAVDSNGNVTIDTKNLTLKANGTNQASVSMDGGINFKDGTNTTATVGTDGMVTISATHNKLDSASYTASKPSDSSNQTTVKLKDTDGNETTLNLTDTYTTVSKNTDHTISFKRNDGSNPVSISLDDLNGASNEALTKAAAKATTTVIKGTNVDSVDDDTTSADGHHIYKVNVSNLGVKVADGQKKSVALSDGLVFGNGTNTTASVGDNGAITFNVSNDAIKIQAKDAINMKAGTNVNVDTETSKDGLSKTFTISATHNALKSATLTSKSNDVSTLTITDNDGKTASVDIKNTHLTVTKDSEAKTVTFTSNDGTTPATTLSLSDLGAASTADMNAAKAAASTEVQAGTNASLGAVETNQTDQHKIYTVNVDNLGLKQNGTAAGTVTLADGINFADGTNTSATVSDGKVTFDLKRNVTGIDTVTANNSIQAGDVKVGKQGTDNKNYVTGLDNKNWTVGQTTYEAGRAATEDQLKSVSDKVASGFQVTDGTTSANIGADKKVTFTNGNYTTAKVTQATDGANVQYDINTAKLTTGANGTITALTTDGVATAANVAEAINSAAWKIKANDNEAAAIKAGTTVGLKAGNNLTLSQSGTDFTYALNDELTGIKSLTTVAQDGVTTTLAASGVTITPNGTGTQSVSLTSEGLDNGNHVIKNVASGGTERTNAANIGDLQDAISNASTTATNTGFKIKGDDATSQTVKLGKQLNVVGGTTDSTQLSTGNIGVETTADAEGNATLTVKLNKNINLDSVKAGNTILDTNGVSNGKMNLTGTGMTITDTDASKQVSVTTSGVSMGSQRIQNVANAEVDTDAATLGQVKNARTVVAGGSNVAGVTPAEGANNQMTYTVNVDNLSVKANSEEAKSVMLKNGLTFKDGTNTTASVGEGGIVSFGLKPEISLTKVTTGNTTMDTNGLVISGGPTIAAGGINAGGKTITGVANGVGDNDAVNISQLKAVQSDINAGWTIKGKDTANADVNANIGKGKTVTYNNGSYTKAVVTKDDSGNAAVTVDVTTGTLTTGTDGKITSADGLATTGDVASAVNGASWTIQDGNHTDNAQQVKAGDTVSLKAGDNLSLEQNGKEFTYKLNKTLTDMDSVTTVDDKQNTSVLNGEGLKVSDKDGNSLTQHATEIRIHDSNAKADDTTTDVVLKKDGLHNGGHTITGVADGQLSADSKEAVNGSQLYALQQKVTNGGWDIIGDNENKSTHIGNDKTVSFKSGKNSTVSVTGTDTGAEVKVDVNTAQISTNDAHQATATGTGLADASEVVNAINSAAWNVQKKDGAVQQVKAGDTVTFDAGNNIVLAQNDKSFTYGLASDVNTNSIRLGGSQDTNGDWTGGIFIGKQIGGGANQNEGNYITGLANTSWDLAKVVDNRAATEAQLREAINQITLKEQNGGFALKDESGNEKGRVSQTLGNAIAIIGDTEYESDGKTVKKAGNITTEADGTNVGGIKVKLNKNLDLSDEGSLRIGSSKVSNGAIQLGEDASANKILMDSTNGTASIGGVTVNGAKKTVNGLSNTKWTGTAVDGQAATENQLVEAINEAKTQAANSELHIKKGVYTIGKDSNGQDITDKTSKNSVSIDVVNAKGTVDGQVVINDVAKASELGTVGDLADNLKNPAGGSTTVVQAVNKVNQKIDESLTKVNGDISNAVTEARKHTEVKSVDSDNNVTIDGTTTNAAGGTVYKLGLNKEHLNLGNVHIDGNKGRVTAKTVEAEMVKIDDQTRLDKKGLTTGNTTVADGRVVVGGDNGIKIEANDGQQTISGLSNRTWNGRAVSGRAATEDQLQQAVENATATAAQNEQHIQAGNYNVGQGKGLDGKAIDKNSVAINVVSGDGTKPGDVKGQVVINNVAKADELGDVAKLNDTVKNADGRPTSTVDAINNLDKRVETKVGDNVYSGVKGKEITDGDSATTAIGKLNNRMNDIYTTAGQHSSVSTADTNLTLSESKNASGGTDYKIGLNKDQINLGNLTIKGNEGSIETKSIKSDSFTAGDTVVNKDGIKVGNQSALTGDSLKVNGKTYVDDKGVDANGQVIRNVGDGKDDGDAVNVKQVNDLAARQGEVIGQNAAHINQLDRAVNRLDSRINRVGAGAAALAALHPGNYDPDDKVDFAAGFGNYRGASAAAVGMYYHPDETTTMSVGASFGGGENMVNAGITWKMGKDSGHMRTQAATKAVPVQFVAAPTQTTQPTGQTEGTKTPQPVTAVTTTASGQQVPIVAAYLPSIDNSTRAENDELKELLARQTAILEKLAEQKTAAAPAAAAAPVSGEDLFPDVPENHWAYDFVAKLAQAGALKDCRVEDPANNPMLTRNDFAQILYTALKNGATKNPALNKDNGLNRLASEFRAELKNVKR</sequence>
<feature type="region of interest" description="Disordered" evidence="12">
    <location>
        <begin position="228"/>
        <end position="276"/>
    </location>
</feature>
<dbReference type="Gene3D" id="2.150.10.10">
    <property type="entry name" value="Serralysin-like metalloprotease, C-terminal"/>
    <property type="match status" value="7"/>
</dbReference>
<name>A0A414NZP0_9FIRM</name>
<dbReference type="GO" id="GO:0009279">
    <property type="term" value="C:cell outer membrane"/>
    <property type="evidence" value="ECO:0007669"/>
    <property type="project" value="UniProtKB-SubCell"/>
</dbReference>
<dbReference type="Pfam" id="PF05662">
    <property type="entry name" value="YadA_stalk"/>
    <property type="match status" value="7"/>
</dbReference>
<keyword evidence="6" id="KW-0812">Transmembrane</keyword>
<dbReference type="InterPro" id="IPR001119">
    <property type="entry name" value="SLH_dom"/>
</dbReference>
<dbReference type="Gene3D" id="2.20.70.140">
    <property type="match status" value="3"/>
</dbReference>
<dbReference type="SUPFAM" id="SSF54523">
    <property type="entry name" value="Pili subunits"/>
    <property type="match status" value="1"/>
</dbReference>
<feature type="compositionally biased region" description="Polar residues" evidence="12">
    <location>
        <begin position="1621"/>
        <end position="1637"/>
    </location>
</feature>
<dbReference type="InterPro" id="IPR037174">
    <property type="entry name" value="Trimeric_adhesin"/>
</dbReference>
<feature type="domain" description="SLH" evidence="13">
    <location>
        <begin position="3816"/>
        <end position="3879"/>
    </location>
</feature>
<comment type="subcellular location">
    <subcellularLocation>
        <location evidence="2">Cell outer membrane</location>
    </subcellularLocation>
    <subcellularLocation>
        <location evidence="1">Cell surface</location>
    </subcellularLocation>
</comment>
<feature type="region of interest" description="Disordered" evidence="12">
    <location>
        <begin position="1621"/>
        <end position="1640"/>
    </location>
</feature>
<evidence type="ECO:0000259" key="13">
    <source>
        <dbReference type="PROSITE" id="PS51272"/>
    </source>
</evidence>
<evidence type="ECO:0000313" key="14">
    <source>
        <dbReference type="EMBL" id="RHF53349.1"/>
    </source>
</evidence>
<evidence type="ECO:0000256" key="3">
    <source>
        <dbReference type="ARBA" id="ARBA00005848"/>
    </source>
</evidence>
<dbReference type="InterPro" id="IPR008640">
    <property type="entry name" value="Adhesin_Head_dom"/>
</dbReference>
<evidence type="ECO:0000256" key="1">
    <source>
        <dbReference type="ARBA" id="ARBA00004241"/>
    </source>
</evidence>
<keyword evidence="4" id="KW-0813">Transport</keyword>
<evidence type="ECO:0000256" key="12">
    <source>
        <dbReference type="SAM" id="MobiDB-lite"/>
    </source>
</evidence>
<evidence type="ECO:0000256" key="10">
    <source>
        <dbReference type="ARBA" id="ARBA00023237"/>
    </source>
</evidence>
<dbReference type="Gene3D" id="1.20.5.170">
    <property type="match status" value="1"/>
</dbReference>
<dbReference type="InterPro" id="IPR005594">
    <property type="entry name" value="YadA_C"/>
</dbReference>
<dbReference type="Pfam" id="PF03895">
    <property type="entry name" value="YadA_anchor"/>
    <property type="match status" value="1"/>
</dbReference>
<dbReference type="Gene3D" id="3.30.1300.30">
    <property type="entry name" value="GSPII I/J protein-like"/>
    <property type="match status" value="1"/>
</dbReference>
<evidence type="ECO:0000256" key="8">
    <source>
        <dbReference type="ARBA" id="ARBA00022927"/>
    </source>
</evidence>
<reference evidence="14 15" key="1">
    <citation type="submission" date="2018-08" db="EMBL/GenBank/DDBJ databases">
        <title>A genome reference for cultivated species of the human gut microbiota.</title>
        <authorList>
            <person name="Zou Y."/>
            <person name="Xue W."/>
            <person name="Luo G."/>
        </authorList>
    </citation>
    <scope>NUCLEOTIDE SEQUENCE [LARGE SCALE GENOMIC DNA]</scope>
    <source>
        <strain evidence="14 15">AM25-21AC</strain>
    </source>
</reference>
<evidence type="ECO:0000256" key="9">
    <source>
        <dbReference type="ARBA" id="ARBA00023136"/>
    </source>
</evidence>
<feature type="compositionally biased region" description="Low complexity" evidence="12">
    <location>
        <begin position="255"/>
        <end position="270"/>
    </location>
</feature>
<dbReference type="GO" id="GO:0009986">
    <property type="term" value="C:cell surface"/>
    <property type="evidence" value="ECO:0007669"/>
    <property type="project" value="UniProtKB-SubCell"/>
</dbReference>
<dbReference type="EMBL" id="QRHE01000001">
    <property type="protein sequence ID" value="RHF53349.1"/>
    <property type="molecule type" value="Genomic_DNA"/>
</dbReference>
<evidence type="ECO:0000256" key="7">
    <source>
        <dbReference type="ARBA" id="ARBA00022729"/>
    </source>
</evidence>
<evidence type="ECO:0000256" key="5">
    <source>
        <dbReference type="ARBA" id="ARBA00022452"/>
    </source>
</evidence>